<comment type="caution">
    <text evidence="6">The sequence shown here is derived from an EMBL/GenBank/DDBJ whole genome shotgun (WGS) entry which is preliminary data.</text>
</comment>
<dbReference type="PIRSF" id="PIRSF006614">
    <property type="entry name" value="Methylglyox_syn"/>
    <property type="match status" value="1"/>
</dbReference>
<dbReference type="InterPro" id="IPR018148">
    <property type="entry name" value="Methylglyoxal_synth_AS"/>
</dbReference>
<feature type="binding site" evidence="2">
    <location>
        <position position="17"/>
    </location>
    <ligand>
        <name>substrate</name>
    </ligand>
</feature>
<feature type="domain" description="MGS-like" evidence="4">
    <location>
        <begin position="4"/>
        <end position="148"/>
    </location>
</feature>
<feature type="binding site" evidence="2">
    <location>
        <position position="96"/>
    </location>
    <ligand>
        <name>substrate</name>
    </ligand>
</feature>
<dbReference type="NCBIfam" id="NF003559">
    <property type="entry name" value="PRK05234.1"/>
    <property type="match status" value="1"/>
</dbReference>
<dbReference type="NCBIfam" id="TIGR00160">
    <property type="entry name" value="MGSA"/>
    <property type="match status" value="1"/>
</dbReference>
<evidence type="ECO:0000256" key="2">
    <source>
        <dbReference type="HAMAP-Rule" id="MF_00549"/>
    </source>
</evidence>
<dbReference type="PANTHER" id="PTHR30492:SF0">
    <property type="entry name" value="METHYLGLYOXAL SYNTHASE"/>
    <property type="match status" value="1"/>
</dbReference>
<organism evidence="6 8">
    <name type="scientific">Leptospira perolatii</name>
    <dbReference type="NCBI Taxonomy" id="2023191"/>
    <lineage>
        <taxon>Bacteria</taxon>
        <taxon>Pseudomonadati</taxon>
        <taxon>Spirochaetota</taxon>
        <taxon>Spirochaetia</taxon>
        <taxon>Leptospirales</taxon>
        <taxon>Leptospiraceae</taxon>
        <taxon>Leptospira</taxon>
    </lineage>
</organism>
<evidence type="ECO:0000313" key="8">
    <source>
        <dbReference type="Proteomes" id="UP000231990"/>
    </source>
</evidence>
<sequence length="148" mass="16502">MRESEVPNKKRIVLIAHDNRKSDLVAWVSSHLDLLSKHSLLATGTTGKIIHEKTKVPIECFVSGPLGGDLQIGAQIVDGEIDMVIFFWDPLTAQPHDPDVKALLRIAVLYNIPIACNRVSADYFIQSPLINKSYRRSKVNYATGSTEY</sequence>
<feature type="binding site" evidence="2">
    <location>
        <position position="21"/>
    </location>
    <ligand>
        <name>substrate</name>
    </ligand>
</feature>
<dbReference type="InterPro" id="IPR036914">
    <property type="entry name" value="MGS-like_dom_sf"/>
</dbReference>
<dbReference type="InterPro" id="IPR011607">
    <property type="entry name" value="MGS-like_dom"/>
</dbReference>
<dbReference type="RefSeq" id="WP_100715543.1">
    <property type="nucleotide sequence ID" value="NZ_NPDY01000039.1"/>
</dbReference>
<dbReference type="Pfam" id="PF02142">
    <property type="entry name" value="MGS"/>
    <property type="match status" value="1"/>
</dbReference>
<keyword evidence="7" id="KW-1185">Reference proteome</keyword>
<reference evidence="7 8" key="1">
    <citation type="submission" date="2017-07" db="EMBL/GenBank/DDBJ databases">
        <title>Leptospira spp. isolated from tropical soils.</title>
        <authorList>
            <person name="Thibeaux R."/>
            <person name="Iraola G."/>
            <person name="Ferres I."/>
            <person name="Bierque E."/>
            <person name="Girault D."/>
            <person name="Soupe-Gilbert M.-E."/>
            <person name="Picardeau M."/>
            <person name="Goarant C."/>
        </authorList>
    </citation>
    <scope>NUCLEOTIDE SEQUENCE [LARGE SCALE GENOMIC DNA]</scope>
    <source>
        <strain evidence="6 8">FH1-B-B1</strain>
        <strain evidence="5 7">FH1-B-C1</strain>
    </source>
</reference>
<dbReference type="Proteomes" id="UP000231962">
    <property type="component" value="Unassembled WGS sequence"/>
</dbReference>
<dbReference type="PROSITE" id="PS51855">
    <property type="entry name" value="MGS"/>
    <property type="match status" value="1"/>
</dbReference>
<name>A0A2M9ZHZ7_9LEPT</name>
<comment type="similarity">
    <text evidence="1 2">Belongs to the methylglyoxal synthase family.</text>
</comment>
<evidence type="ECO:0000259" key="4">
    <source>
        <dbReference type="PROSITE" id="PS51855"/>
    </source>
</evidence>
<evidence type="ECO:0000256" key="1">
    <source>
        <dbReference type="ARBA" id="ARBA00006287"/>
    </source>
</evidence>
<dbReference type="AlphaFoldDB" id="A0A2M9ZHZ7"/>
<dbReference type="Proteomes" id="UP000231990">
    <property type="component" value="Unassembled WGS sequence"/>
</dbReference>
<dbReference type="GO" id="GO:0019242">
    <property type="term" value="P:methylglyoxal biosynthetic process"/>
    <property type="evidence" value="ECO:0007669"/>
    <property type="project" value="UniProtKB-UniRule"/>
</dbReference>
<evidence type="ECO:0000313" key="7">
    <source>
        <dbReference type="Proteomes" id="UP000231962"/>
    </source>
</evidence>
<feature type="active site" description="Proton donor/acceptor" evidence="2 3">
    <location>
        <position position="69"/>
    </location>
</feature>
<feature type="binding site" evidence="2">
    <location>
        <begin position="43"/>
        <end position="46"/>
    </location>
    <ligand>
        <name>substrate</name>
    </ligand>
</feature>
<dbReference type="PROSITE" id="PS01335">
    <property type="entry name" value="METHYLGLYOXAL_SYNTH"/>
    <property type="match status" value="1"/>
</dbReference>
<dbReference type="EMBL" id="NPDY01000039">
    <property type="protein sequence ID" value="PJZ68044.1"/>
    <property type="molecule type" value="Genomic_DNA"/>
</dbReference>
<gene>
    <name evidence="2" type="primary">mgsA</name>
    <name evidence="5" type="ORF">CH360_18275</name>
    <name evidence="6" type="ORF">CH373_18255</name>
</gene>
<dbReference type="SMART" id="SM00851">
    <property type="entry name" value="MGS"/>
    <property type="match status" value="1"/>
</dbReference>
<dbReference type="EMBL" id="NPDZ01000025">
    <property type="protein sequence ID" value="PJZ71680.1"/>
    <property type="molecule type" value="Genomic_DNA"/>
</dbReference>
<dbReference type="GO" id="GO:0008929">
    <property type="term" value="F:methylglyoxal synthase activity"/>
    <property type="evidence" value="ECO:0007669"/>
    <property type="project" value="UniProtKB-UniRule"/>
</dbReference>
<keyword evidence="2" id="KW-0456">Lyase</keyword>
<dbReference type="InterPro" id="IPR004363">
    <property type="entry name" value="Methylgl_synth"/>
</dbReference>
<feature type="binding site" evidence="2">
    <location>
        <begin position="63"/>
        <end position="64"/>
    </location>
    <ligand>
        <name>substrate</name>
    </ligand>
</feature>
<dbReference type="SUPFAM" id="SSF52335">
    <property type="entry name" value="Methylglyoxal synthase-like"/>
    <property type="match status" value="1"/>
</dbReference>
<evidence type="ECO:0000256" key="3">
    <source>
        <dbReference type="PIRSR" id="PIRSR006614-1"/>
    </source>
</evidence>
<dbReference type="PANTHER" id="PTHR30492">
    <property type="entry name" value="METHYLGLYOXAL SYNTHASE"/>
    <property type="match status" value="1"/>
</dbReference>
<comment type="catalytic activity">
    <reaction evidence="2">
        <text>dihydroxyacetone phosphate = methylglyoxal + phosphate</text>
        <dbReference type="Rhea" id="RHEA:17937"/>
        <dbReference type="ChEBI" id="CHEBI:17158"/>
        <dbReference type="ChEBI" id="CHEBI:43474"/>
        <dbReference type="ChEBI" id="CHEBI:57642"/>
        <dbReference type="EC" id="4.2.3.3"/>
    </reaction>
</comment>
<accession>A0A2M9ZHZ7</accession>
<dbReference type="Gene3D" id="3.40.50.1380">
    <property type="entry name" value="Methylglyoxal synthase-like domain"/>
    <property type="match status" value="1"/>
</dbReference>
<evidence type="ECO:0000313" key="6">
    <source>
        <dbReference type="EMBL" id="PJZ71680.1"/>
    </source>
</evidence>
<dbReference type="CDD" id="cd01422">
    <property type="entry name" value="MGS"/>
    <property type="match status" value="1"/>
</dbReference>
<dbReference type="OrthoDB" id="9787147at2"/>
<dbReference type="GO" id="GO:0005829">
    <property type="term" value="C:cytosol"/>
    <property type="evidence" value="ECO:0007669"/>
    <property type="project" value="TreeGrafter"/>
</dbReference>
<comment type="function">
    <text evidence="2">Catalyzes the formation of methylglyoxal from dihydroxyacetone phosphate.</text>
</comment>
<evidence type="ECO:0000313" key="5">
    <source>
        <dbReference type="EMBL" id="PJZ68044.1"/>
    </source>
</evidence>
<dbReference type="HAMAP" id="MF_00549">
    <property type="entry name" value="Methylglyoxal_synth"/>
    <property type="match status" value="1"/>
</dbReference>
<proteinExistence type="inferred from homology"/>
<protein>
    <recommendedName>
        <fullName evidence="2">Methylglyoxal synthase</fullName>
        <shortName evidence="2">MGS</shortName>
        <ecNumber evidence="2">4.2.3.3</ecNumber>
    </recommendedName>
</protein>
<dbReference type="EC" id="4.2.3.3" evidence="2"/>